<organism evidence="9 10">
    <name type="scientific">Kordiimonas lacus</name>
    <dbReference type="NCBI Taxonomy" id="637679"/>
    <lineage>
        <taxon>Bacteria</taxon>
        <taxon>Pseudomonadati</taxon>
        <taxon>Pseudomonadota</taxon>
        <taxon>Alphaproteobacteria</taxon>
        <taxon>Kordiimonadales</taxon>
        <taxon>Kordiimonadaceae</taxon>
        <taxon>Kordiimonas</taxon>
    </lineage>
</organism>
<keyword evidence="6" id="KW-1133">Transmembrane helix</keyword>
<dbReference type="SUPFAM" id="SSF56112">
    <property type="entry name" value="Protein kinase-like (PK-like)"/>
    <property type="match status" value="1"/>
</dbReference>
<dbReference type="SUPFAM" id="SSF81606">
    <property type="entry name" value="PP2C-like"/>
    <property type="match status" value="1"/>
</dbReference>
<dbReference type="GO" id="GO:0004674">
    <property type="term" value="F:protein serine/threonine kinase activity"/>
    <property type="evidence" value="ECO:0007669"/>
    <property type="project" value="UniProtKB-KW"/>
</dbReference>
<dbReference type="EMBL" id="FNAK01000003">
    <property type="protein sequence ID" value="SDD92336.1"/>
    <property type="molecule type" value="Genomic_DNA"/>
</dbReference>
<evidence type="ECO:0000259" key="8">
    <source>
        <dbReference type="PROSITE" id="PS51746"/>
    </source>
</evidence>
<dbReference type="Pfam" id="PF13672">
    <property type="entry name" value="PP2C_2"/>
    <property type="match status" value="1"/>
</dbReference>
<dbReference type="RefSeq" id="WP_068302822.1">
    <property type="nucleotide sequence ID" value="NZ_FNAK01000003.1"/>
</dbReference>
<evidence type="ECO:0000313" key="9">
    <source>
        <dbReference type="EMBL" id="SDD92336.1"/>
    </source>
</evidence>
<dbReference type="AlphaFoldDB" id="A0A1G6YS00"/>
<evidence type="ECO:0000313" key="10">
    <source>
        <dbReference type="Proteomes" id="UP000183685"/>
    </source>
</evidence>
<keyword evidence="1" id="KW-0723">Serine/threonine-protein kinase</keyword>
<dbReference type="InterPro" id="IPR036457">
    <property type="entry name" value="PPM-type-like_dom_sf"/>
</dbReference>
<protein>
    <submittedName>
        <fullName evidence="9">Serine/threonine protein phosphatase PrpC</fullName>
    </submittedName>
</protein>
<evidence type="ECO:0000256" key="4">
    <source>
        <dbReference type="ARBA" id="ARBA00022777"/>
    </source>
</evidence>
<dbReference type="STRING" id="637679.GCA_001550055_01380"/>
<dbReference type="SMART" id="SM00332">
    <property type="entry name" value="PP2Cc"/>
    <property type="match status" value="1"/>
</dbReference>
<evidence type="ECO:0000259" key="7">
    <source>
        <dbReference type="PROSITE" id="PS50011"/>
    </source>
</evidence>
<sequence>MQEPLSITIGQYSDQGAKDRNDDSYGVLVPEGALLDNKGIAAAIADGLSVSQAAKEASETCIKSFLADYYDAPASWAARTAASRVLSATNRWLNGQSLARFGSDLDMASTFSGLVLKGGAAFIFHVGDSRIALLRGGVLEPLTQAHKISSEAGREFLSRAMGAGTHLDVDYRTLALETGDIFFFSTDGLHDYVSDDEVARCIEASDGDFDKAAQELVEQALAEGSPDNVTCQIIRVDAVGTRDEDAFHKTLTELPFPPDLEAGMRLDGYRIIRELHLSPRSQVYLAVDDETGDKLVLKTPSVNYRDDPVFLECFSREEWVGQTVASPHVARTIVPKRQRQFLYTLVEYVEGQTLGQWMADNPSPELNAVRDIVDQIIVGVRALHRKEIIHQDLKPDNIMIDRDGTVKIVDFGSVRILGLEEAAPEFAPEHAMGTVGYVAPELVNGSRANQQSDLYAIAAITYEMLTGELPYRRGFQSARQVKKAAYQSLRQVRPDVPTWVDGALEKAVSKDPATRQAALSELAVDLRKANVNFTSTDRPFIEKNPVAFWQTVSCLLFLALLLALWTR</sequence>
<evidence type="ECO:0000256" key="3">
    <source>
        <dbReference type="ARBA" id="ARBA00022741"/>
    </source>
</evidence>
<dbReference type="PANTHER" id="PTHR24351">
    <property type="entry name" value="RIBOSOMAL PROTEIN S6 KINASE"/>
    <property type="match status" value="1"/>
</dbReference>
<evidence type="ECO:0000256" key="5">
    <source>
        <dbReference type="ARBA" id="ARBA00022840"/>
    </source>
</evidence>
<keyword evidence="10" id="KW-1185">Reference proteome</keyword>
<dbReference type="PROSITE" id="PS00108">
    <property type="entry name" value="PROTEIN_KINASE_ST"/>
    <property type="match status" value="1"/>
</dbReference>
<feature type="transmembrane region" description="Helical" evidence="6">
    <location>
        <begin position="546"/>
        <end position="565"/>
    </location>
</feature>
<dbReference type="PROSITE" id="PS51746">
    <property type="entry name" value="PPM_2"/>
    <property type="match status" value="1"/>
</dbReference>
<proteinExistence type="predicted"/>
<dbReference type="SMART" id="SM00220">
    <property type="entry name" value="S_TKc"/>
    <property type="match status" value="1"/>
</dbReference>
<evidence type="ECO:0000256" key="6">
    <source>
        <dbReference type="SAM" id="Phobius"/>
    </source>
</evidence>
<dbReference type="InterPro" id="IPR008271">
    <property type="entry name" value="Ser/Thr_kinase_AS"/>
</dbReference>
<name>A0A1G6YS00_9PROT</name>
<dbReference type="Proteomes" id="UP000183685">
    <property type="component" value="Unassembled WGS sequence"/>
</dbReference>
<dbReference type="PROSITE" id="PS50011">
    <property type="entry name" value="PROTEIN_KINASE_DOM"/>
    <property type="match status" value="1"/>
</dbReference>
<dbReference type="CDD" id="cd14014">
    <property type="entry name" value="STKc_PknB_like"/>
    <property type="match status" value="1"/>
</dbReference>
<keyword evidence="6" id="KW-0472">Membrane</keyword>
<reference evidence="9 10" key="1">
    <citation type="submission" date="2016-10" db="EMBL/GenBank/DDBJ databases">
        <authorList>
            <person name="de Groot N.N."/>
        </authorList>
    </citation>
    <scope>NUCLEOTIDE SEQUENCE [LARGE SCALE GENOMIC DNA]</scope>
    <source>
        <strain evidence="9 10">CGMCC 1.9109</strain>
    </source>
</reference>
<keyword evidence="6" id="KW-0812">Transmembrane</keyword>
<gene>
    <name evidence="9" type="ORF">SAMN04488071_1699</name>
</gene>
<evidence type="ECO:0000256" key="1">
    <source>
        <dbReference type="ARBA" id="ARBA00022527"/>
    </source>
</evidence>
<accession>A0A1G6YS00</accession>
<keyword evidence="5" id="KW-0067">ATP-binding</keyword>
<dbReference type="SMART" id="SM00331">
    <property type="entry name" value="PP2C_SIG"/>
    <property type="match status" value="1"/>
</dbReference>
<evidence type="ECO:0000256" key="2">
    <source>
        <dbReference type="ARBA" id="ARBA00022679"/>
    </source>
</evidence>
<dbReference type="Gene3D" id="3.60.40.10">
    <property type="entry name" value="PPM-type phosphatase domain"/>
    <property type="match status" value="1"/>
</dbReference>
<feature type="domain" description="Protein kinase" evidence="7">
    <location>
        <begin position="269"/>
        <end position="541"/>
    </location>
</feature>
<dbReference type="Gene3D" id="3.30.200.20">
    <property type="entry name" value="Phosphorylase Kinase, domain 1"/>
    <property type="match status" value="1"/>
</dbReference>
<dbReference type="CDD" id="cd00143">
    <property type="entry name" value="PP2Cc"/>
    <property type="match status" value="1"/>
</dbReference>
<feature type="domain" description="PPM-type phosphatase" evidence="8">
    <location>
        <begin position="8"/>
        <end position="236"/>
    </location>
</feature>
<keyword evidence="2" id="KW-0808">Transferase</keyword>
<keyword evidence="3" id="KW-0547">Nucleotide-binding</keyword>
<keyword evidence="4" id="KW-0418">Kinase</keyword>
<dbReference type="InterPro" id="IPR000719">
    <property type="entry name" value="Prot_kinase_dom"/>
</dbReference>
<dbReference type="GO" id="GO:0005524">
    <property type="term" value="F:ATP binding"/>
    <property type="evidence" value="ECO:0007669"/>
    <property type="project" value="UniProtKB-KW"/>
</dbReference>
<dbReference type="Gene3D" id="1.10.510.10">
    <property type="entry name" value="Transferase(Phosphotransferase) domain 1"/>
    <property type="match status" value="1"/>
</dbReference>
<dbReference type="Pfam" id="PF00069">
    <property type="entry name" value="Pkinase"/>
    <property type="match status" value="1"/>
</dbReference>
<dbReference type="InterPro" id="IPR001932">
    <property type="entry name" value="PPM-type_phosphatase-like_dom"/>
</dbReference>
<dbReference type="InterPro" id="IPR011009">
    <property type="entry name" value="Kinase-like_dom_sf"/>
</dbReference>